<dbReference type="AlphaFoldDB" id="A0A7W8DPV6"/>
<name>A0A7W8DPV6_9BACT</name>
<evidence type="ECO:0000256" key="1">
    <source>
        <dbReference type="SAM" id="Coils"/>
    </source>
</evidence>
<organism evidence="3 4">
    <name type="scientific">Prosthecobacter dejongeii</name>
    <dbReference type="NCBI Taxonomy" id="48465"/>
    <lineage>
        <taxon>Bacteria</taxon>
        <taxon>Pseudomonadati</taxon>
        <taxon>Verrucomicrobiota</taxon>
        <taxon>Verrucomicrobiia</taxon>
        <taxon>Verrucomicrobiales</taxon>
        <taxon>Verrucomicrobiaceae</taxon>
        <taxon>Prosthecobacter</taxon>
    </lineage>
</organism>
<dbReference type="Pfam" id="PF05802">
    <property type="entry name" value="SctB2"/>
    <property type="match status" value="1"/>
</dbReference>
<protein>
    <submittedName>
        <fullName evidence="3">Outer membrane lipoprotein SlyB</fullName>
    </submittedName>
</protein>
<feature type="region of interest" description="Disordered" evidence="2">
    <location>
        <begin position="34"/>
        <end position="53"/>
    </location>
</feature>
<proteinExistence type="predicted"/>
<dbReference type="EMBL" id="JACHIF010000003">
    <property type="protein sequence ID" value="MBB5037712.1"/>
    <property type="molecule type" value="Genomic_DNA"/>
</dbReference>
<dbReference type="RefSeq" id="WP_184207845.1">
    <property type="nucleotide sequence ID" value="NZ_JACHIF010000003.1"/>
</dbReference>
<feature type="coiled-coil region" evidence="1">
    <location>
        <begin position="117"/>
        <end position="144"/>
    </location>
</feature>
<evidence type="ECO:0000313" key="3">
    <source>
        <dbReference type="EMBL" id="MBB5037712.1"/>
    </source>
</evidence>
<dbReference type="Proteomes" id="UP000534294">
    <property type="component" value="Unassembled WGS sequence"/>
</dbReference>
<sequence>MNISFSISNTPSQTPNIDNSQPLQQTNGANKTLTVSITPGKEGSQGGSPPTAITLSYPLIGPEDISLNEIQQQLKNLNLEALTGMTLTAAVLILNDQVSALAAGIIKGGKDYLEKNATEITKAFEQIETQLKQTETQLFDLINNSAYPDYSEFLGKMLVAAQELRQLASTAKHHMVMAEYDNVLDQAKQMQVAAQKNYESTMKEIQAARTEAIGKIISGALSIASTAVGGGLGVKTGAGGIAGGQMGSGIGQALGQIVTGGAELASAKMKEDAAALKLEADLAGVIQKKYEATQKLLQEAQSITDELANIGKTLTDMILKLYQDFLSNQAQIVQRSNI</sequence>
<keyword evidence="1" id="KW-0175">Coiled coil</keyword>
<feature type="region of interest" description="Disordered" evidence="2">
    <location>
        <begin position="1"/>
        <end position="28"/>
    </location>
</feature>
<reference evidence="3 4" key="1">
    <citation type="submission" date="2020-08" db="EMBL/GenBank/DDBJ databases">
        <title>Genomic Encyclopedia of Type Strains, Phase IV (KMG-IV): sequencing the most valuable type-strain genomes for metagenomic binning, comparative biology and taxonomic classification.</title>
        <authorList>
            <person name="Goeker M."/>
        </authorList>
    </citation>
    <scope>NUCLEOTIDE SEQUENCE [LARGE SCALE GENOMIC DNA]</scope>
    <source>
        <strain evidence="3 4">DSM 12251</strain>
    </source>
</reference>
<keyword evidence="4" id="KW-1185">Reference proteome</keyword>
<evidence type="ECO:0000313" key="4">
    <source>
        <dbReference type="Proteomes" id="UP000534294"/>
    </source>
</evidence>
<evidence type="ECO:0000256" key="2">
    <source>
        <dbReference type="SAM" id="MobiDB-lite"/>
    </source>
</evidence>
<comment type="caution">
    <text evidence="3">The sequence shown here is derived from an EMBL/GenBank/DDBJ whole genome shotgun (WGS) entry which is preliminary data.</text>
</comment>
<dbReference type="InterPro" id="IPR008611">
    <property type="entry name" value="SctB2-like"/>
</dbReference>
<gene>
    <name evidence="3" type="ORF">HNQ64_001961</name>
</gene>
<accession>A0A7W8DPV6</accession>
<keyword evidence="3" id="KW-0449">Lipoprotein</keyword>